<dbReference type="Proteomes" id="UP000663832">
    <property type="component" value="Unassembled WGS sequence"/>
</dbReference>
<dbReference type="Pfam" id="PF01261">
    <property type="entry name" value="AP_endonuc_2"/>
    <property type="match status" value="1"/>
</dbReference>
<dbReference type="Proteomes" id="UP000663877">
    <property type="component" value="Unassembled WGS sequence"/>
</dbReference>
<dbReference type="InterPro" id="IPR050312">
    <property type="entry name" value="IolE/XylAMocC-like"/>
</dbReference>
<protein>
    <recommendedName>
        <fullName evidence="1">Xylose isomerase-like TIM barrel domain-containing protein</fullName>
    </recommendedName>
</protein>
<reference evidence="3" key="1">
    <citation type="submission" date="2021-02" db="EMBL/GenBank/DDBJ databases">
        <authorList>
            <person name="Nowell W R."/>
        </authorList>
    </citation>
    <scope>NUCLEOTIDE SEQUENCE</scope>
</reference>
<dbReference type="Gene3D" id="3.20.20.150">
    <property type="entry name" value="Divalent-metal-dependent TIM barrel enzymes"/>
    <property type="match status" value="1"/>
</dbReference>
<dbReference type="InterPro" id="IPR036237">
    <property type="entry name" value="Xyl_isomerase-like_sf"/>
</dbReference>
<dbReference type="PANTHER" id="PTHR12110">
    <property type="entry name" value="HYDROXYPYRUVATE ISOMERASE"/>
    <property type="match status" value="1"/>
</dbReference>
<evidence type="ECO:0000313" key="4">
    <source>
        <dbReference type="Proteomes" id="UP000663832"/>
    </source>
</evidence>
<keyword evidence="4" id="KW-1185">Reference proteome</keyword>
<name>A0A816C985_9BILA</name>
<accession>A0A816C985</accession>
<proteinExistence type="predicted"/>
<sequence length="285" mass="31806">MWTLSAFSDEAGASCDEQISAAKRAGLSRIDIRSIDGFNITTMPLENAKTIRNKLDDAGISVQMFGSPIGKIDVLDDVEIDIDKLRHLAALAPIFNCNSVRIFSYYNKTKISHVEWCNKSLSNLTRLRDEAEKLGLVLYHENERYIHGDRVADVKEIANLRSANFKTIFDFDNYQQSGEDVYKVWQSLADQTDSFHLKDSTSENMHVPVGLGNGQVEKILRDAVAQNWKGPVAVEPHLSHSEAVVLTGPSGIVNESYANMPSAESFYLAVETAKRLLNKIGVKWN</sequence>
<evidence type="ECO:0000313" key="3">
    <source>
        <dbReference type="EMBL" id="CAF1621355.1"/>
    </source>
</evidence>
<comment type="caution">
    <text evidence="3">The sequence shown here is derived from an EMBL/GenBank/DDBJ whole genome shotgun (WGS) entry which is preliminary data.</text>
</comment>
<evidence type="ECO:0000313" key="2">
    <source>
        <dbReference type="EMBL" id="CAF1422433.1"/>
    </source>
</evidence>
<organism evidence="3 4">
    <name type="scientific">Adineta steineri</name>
    <dbReference type="NCBI Taxonomy" id="433720"/>
    <lineage>
        <taxon>Eukaryota</taxon>
        <taxon>Metazoa</taxon>
        <taxon>Spiralia</taxon>
        <taxon>Gnathifera</taxon>
        <taxon>Rotifera</taxon>
        <taxon>Eurotatoria</taxon>
        <taxon>Bdelloidea</taxon>
        <taxon>Adinetida</taxon>
        <taxon>Adinetidae</taxon>
        <taxon>Adineta</taxon>
    </lineage>
</organism>
<feature type="domain" description="Xylose isomerase-like TIM barrel" evidence="1">
    <location>
        <begin position="21"/>
        <end position="237"/>
    </location>
</feature>
<evidence type="ECO:0000259" key="1">
    <source>
        <dbReference type="Pfam" id="PF01261"/>
    </source>
</evidence>
<dbReference type="OrthoDB" id="10319375at2759"/>
<dbReference type="InterPro" id="IPR013022">
    <property type="entry name" value="Xyl_isomerase-like_TIM-brl"/>
</dbReference>
<dbReference type="AlphaFoldDB" id="A0A816C985"/>
<gene>
    <name evidence="2" type="ORF">BJG266_LOCUS38852</name>
    <name evidence="3" type="ORF">QVE165_LOCUS55730</name>
</gene>
<dbReference type="SUPFAM" id="SSF51658">
    <property type="entry name" value="Xylose isomerase-like"/>
    <property type="match status" value="1"/>
</dbReference>
<dbReference type="EMBL" id="CAJNOI010001553">
    <property type="protein sequence ID" value="CAF1422433.1"/>
    <property type="molecule type" value="Genomic_DNA"/>
</dbReference>
<dbReference type="PANTHER" id="PTHR12110:SF53">
    <property type="entry name" value="BLR5974 PROTEIN"/>
    <property type="match status" value="1"/>
</dbReference>
<dbReference type="EMBL" id="CAJNOM010001878">
    <property type="protein sequence ID" value="CAF1621355.1"/>
    <property type="molecule type" value="Genomic_DNA"/>
</dbReference>